<evidence type="ECO:0000313" key="2">
    <source>
        <dbReference type="EMBL" id="KTW07369.1"/>
    </source>
</evidence>
<protein>
    <submittedName>
        <fullName evidence="2">Uncharacterized protein</fullName>
    </submittedName>
</protein>
<proteinExistence type="predicted"/>
<name>A0A147J4L4_9SPHN</name>
<dbReference type="EMBL" id="LDTC01000165">
    <property type="protein sequence ID" value="KTW07369.1"/>
    <property type="molecule type" value="Genomic_DNA"/>
</dbReference>
<evidence type="ECO:0000313" key="3">
    <source>
        <dbReference type="Proteomes" id="UP000074410"/>
    </source>
</evidence>
<dbReference type="RefSeq" id="WP_153007078.1">
    <property type="nucleotide sequence ID" value="NZ_LDTC01000165.1"/>
</dbReference>
<feature type="chain" id="PRO_5007549354" evidence="1">
    <location>
        <begin position="34"/>
        <end position="120"/>
    </location>
</feature>
<dbReference type="Proteomes" id="UP000074410">
    <property type="component" value="Unassembled WGS sequence"/>
</dbReference>
<reference evidence="2 3" key="1">
    <citation type="journal article" date="2016" name="Front. Microbiol.">
        <title>Genomic Resource of Rice Seed Associated Bacteria.</title>
        <authorList>
            <person name="Midha S."/>
            <person name="Bansal K."/>
            <person name="Sharma S."/>
            <person name="Kumar N."/>
            <person name="Patil P.P."/>
            <person name="Chaudhry V."/>
            <person name="Patil P.B."/>
        </authorList>
    </citation>
    <scope>NUCLEOTIDE SEQUENCE [LARGE SCALE GENOMIC DNA]</scope>
    <source>
        <strain evidence="2 3">NS258</strain>
    </source>
</reference>
<feature type="signal peptide" evidence="1">
    <location>
        <begin position="1"/>
        <end position="33"/>
    </location>
</feature>
<evidence type="ECO:0000256" key="1">
    <source>
        <dbReference type="SAM" id="SignalP"/>
    </source>
</evidence>
<feature type="non-terminal residue" evidence="2">
    <location>
        <position position="120"/>
    </location>
</feature>
<organism evidence="2 3">
    <name type="scientific">Sphingomonas sanguinis</name>
    <dbReference type="NCBI Taxonomy" id="33051"/>
    <lineage>
        <taxon>Bacteria</taxon>
        <taxon>Pseudomonadati</taxon>
        <taxon>Pseudomonadota</taxon>
        <taxon>Alphaproteobacteria</taxon>
        <taxon>Sphingomonadales</taxon>
        <taxon>Sphingomonadaceae</taxon>
        <taxon>Sphingomonas</taxon>
    </lineage>
</organism>
<gene>
    <name evidence="2" type="ORF">NS258_16500</name>
</gene>
<dbReference type="AlphaFoldDB" id="A0A147J4L4"/>
<sequence>MMKALSRGRQVKARALQSSAILLAVIVAGPAFAQCNPDPTQANTTTTCAGTDSNGLTVTTSGSTVNVASGATVTNSGGPAIAFAMPTPSGFAYSTLTVGGRVDGGAQAGVQLIRQSPGNN</sequence>
<keyword evidence="1" id="KW-0732">Signal</keyword>
<accession>A0A147J4L4</accession>
<comment type="caution">
    <text evidence="2">The sequence shown here is derived from an EMBL/GenBank/DDBJ whole genome shotgun (WGS) entry which is preliminary data.</text>
</comment>